<comment type="caution">
    <text evidence="5">The sequence shown here is derived from an EMBL/GenBank/DDBJ whole genome shotgun (WGS) entry which is preliminary data.</text>
</comment>
<protein>
    <submittedName>
        <fullName evidence="5">Uncharacterized protein</fullName>
    </submittedName>
</protein>
<gene>
    <name evidence="5" type="ORF">WMY93_004064</name>
</gene>
<dbReference type="Gene3D" id="2.130.10.10">
    <property type="entry name" value="YVTN repeat-like/Quinoprotein amine dehydrogenase"/>
    <property type="match status" value="1"/>
</dbReference>
<accession>A0AAW0PRA2</accession>
<evidence type="ECO:0000313" key="5">
    <source>
        <dbReference type="EMBL" id="KAK7933168.1"/>
    </source>
</evidence>
<evidence type="ECO:0000256" key="1">
    <source>
        <dbReference type="ARBA" id="ARBA00022574"/>
    </source>
</evidence>
<feature type="region of interest" description="Disordered" evidence="3">
    <location>
        <begin position="382"/>
        <end position="438"/>
    </location>
</feature>
<feature type="chain" id="PRO_5043979346" evidence="4">
    <location>
        <begin position="21"/>
        <end position="498"/>
    </location>
</feature>
<organism evidence="5 6">
    <name type="scientific">Mugilogobius chulae</name>
    <name type="common">yellowstripe goby</name>
    <dbReference type="NCBI Taxonomy" id="88201"/>
    <lineage>
        <taxon>Eukaryota</taxon>
        <taxon>Metazoa</taxon>
        <taxon>Chordata</taxon>
        <taxon>Craniata</taxon>
        <taxon>Vertebrata</taxon>
        <taxon>Euteleostomi</taxon>
        <taxon>Actinopterygii</taxon>
        <taxon>Neopterygii</taxon>
        <taxon>Teleostei</taxon>
        <taxon>Neoteleostei</taxon>
        <taxon>Acanthomorphata</taxon>
        <taxon>Gobiaria</taxon>
        <taxon>Gobiiformes</taxon>
        <taxon>Gobioidei</taxon>
        <taxon>Gobiidae</taxon>
        <taxon>Gobionellinae</taxon>
        <taxon>Mugilogobius</taxon>
    </lineage>
</organism>
<evidence type="ECO:0000313" key="6">
    <source>
        <dbReference type="Proteomes" id="UP001460270"/>
    </source>
</evidence>
<reference evidence="6" key="1">
    <citation type="submission" date="2024-04" db="EMBL/GenBank/DDBJ databases">
        <title>Salinicola lusitanus LLJ914,a marine bacterium isolated from the Okinawa Trough.</title>
        <authorList>
            <person name="Li J."/>
        </authorList>
    </citation>
    <scope>NUCLEOTIDE SEQUENCE [LARGE SCALE GENOMIC DNA]</scope>
</reference>
<keyword evidence="4" id="KW-0732">Signal</keyword>
<feature type="compositionally biased region" description="Polar residues" evidence="3">
    <location>
        <begin position="419"/>
        <end position="438"/>
    </location>
</feature>
<keyword evidence="2" id="KW-0677">Repeat</keyword>
<dbReference type="AlphaFoldDB" id="A0AAW0PRA2"/>
<dbReference type="InterPro" id="IPR015943">
    <property type="entry name" value="WD40/YVTN_repeat-like_dom_sf"/>
</dbReference>
<evidence type="ECO:0000256" key="2">
    <source>
        <dbReference type="ARBA" id="ARBA00022737"/>
    </source>
</evidence>
<feature type="signal peptide" evidence="4">
    <location>
        <begin position="1"/>
        <end position="20"/>
    </location>
</feature>
<proteinExistence type="predicted"/>
<name>A0AAW0PRA2_9GOBI</name>
<dbReference type="SUPFAM" id="SSF50978">
    <property type="entry name" value="WD40 repeat-like"/>
    <property type="match status" value="1"/>
</dbReference>
<keyword evidence="1" id="KW-0853">WD repeat</keyword>
<dbReference type="PANTHER" id="PTHR19854">
    <property type="entry name" value="TRANSDUCIN BETA-LIKE 3"/>
    <property type="match status" value="1"/>
</dbReference>
<dbReference type="PANTHER" id="PTHR19854:SF1">
    <property type="entry name" value="GUANINE NUCLEOTIDE-BINDING PROTEIN SUBUNIT BETA-LIKE PROTEIN 1"/>
    <property type="match status" value="1"/>
</dbReference>
<dbReference type="Proteomes" id="UP001460270">
    <property type="component" value="Unassembled WGS sequence"/>
</dbReference>
<evidence type="ECO:0000256" key="3">
    <source>
        <dbReference type="SAM" id="MobiDB-lite"/>
    </source>
</evidence>
<dbReference type="SMART" id="SM00320">
    <property type="entry name" value="WD40"/>
    <property type="match status" value="2"/>
</dbReference>
<dbReference type="InterPro" id="IPR036322">
    <property type="entry name" value="WD40_repeat_dom_sf"/>
</dbReference>
<sequence length="498" mass="54227">MLHLLSILTLCGFGCCPVRPTRQPPSNLVMSCKVTRLPPQAERLQPKVRFRGFPYNSYDGSMIQNTSPKACHVPLSVTSSPSRTDKGTGVALQCGPWHCCSVQTPYPRACGWDSLSSHAGVLPLRRTFCFALGDAHEKLTEEQTGTFRRIHTDLNVGAVVLVHKCPDPGMSRPPPTPVYTLRGAGGPLNTLHFHCSQGATPLLFSGSGKGQNLISHGRDMQICLWDLSEGRSDAVDSIWTGSVGFCQSSLLETSPGKSLLAFPGQQTEEIQIVELPSKSVVSTLVPEAKLGMVMCLKLWQNSSGTGPLLLAGYEDGSVLLWDVTHSRLKGISGSSDSKLLSWIVDSENNIQKSQGPKEEEAPQDPGVINQLLVTQRWQDQGPRAELSCHSSHPHALSSDEDDREKAHEEGKDPTGAFKLSSSAAQCDVQTVPPGSSHKSISVLQRRRVFRGSAGWRTRTTRERCSKGLLQDKDDRGHGLRKGKAARESQRLAVRVKYA</sequence>
<evidence type="ECO:0000256" key="4">
    <source>
        <dbReference type="SAM" id="SignalP"/>
    </source>
</evidence>
<keyword evidence="6" id="KW-1185">Reference proteome</keyword>
<feature type="region of interest" description="Disordered" evidence="3">
    <location>
        <begin position="469"/>
        <end position="490"/>
    </location>
</feature>
<dbReference type="InterPro" id="IPR001680">
    <property type="entry name" value="WD40_rpt"/>
</dbReference>
<feature type="compositionally biased region" description="Basic and acidic residues" evidence="3">
    <location>
        <begin position="403"/>
        <end position="412"/>
    </location>
</feature>
<dbReference type="EMBL" id="JBBPFD010000003">
    <property type="protein sequence ID" value="KAK7933168.1"/>
    <property type="molecule type" value="Genomic_DNA"/>
</dbReference>